<protein>
    <submittedName>
        <fullName evidence="1">Uncharacterized protein</fullName>
    </submittedName>
</protein>
<proteinExistence type="predicted"/>
<organism evidence="1 2">
    <name type="scientific">Microcystis viridis Mv_BB_P_19951000_S68D</name>
    <dbReference type="NCBI Taxonomy" id="2486270"/>
    <lineage>
        <taxon>Bacteria</taxon>
        <taxon>Bacillati</taxon>
        <taxon>Cyanobacteriota</taxon>
        <taxon>Cyanophyceae</taxon>
        <taxon>Oscillatoriophycideae</taxon>
        <taxon>Chroococcales</taxon>
        <taxon>Microcystaceae</taxon>
        <taxon>Microcystis</taxon>
    </lineage>
</organism>
<gene>
    <name evidence="1" type="ORF">EWV77_08315</name>
</gene>
<dbReference type="Proteomes" id="UP000320674">
    <property type="component" value="Unassembled WGS sequence"/>
</dbReference>
<dbReference type="AlphaFoldDB" id="A0A552HWL4"/>
<dbReference type="EMBL" id="SFAZ01000128">
    <property type="protein sequence ID" value="TRU75609.1"/>
    <property type="molecule type" value="Genomic_DNA"/>
</dbReference>
<evidence type="ECO:0000313" key="1">
    <source>
        <dbReference type="EMBL" id="TRU75609.1"/>
    </source>
</evidence>
<reference evidence="1 2" key="1">
    <citation type="submission" date="2019-01" db="EMBL/GenBank/DDBJ databases">
        <title>Coherence of Microcystis species and biogeography revealed through population genomics.</title>
        <authorList>
            <person name="Perez-Carrascal O.M."/>
            <person name="Terrat Y."/>
            <person name="Giani A."/>
            <person name="Fortin N."/>
            <person name="Tromas N."/>
            <person name="Shapiro B.J."/>
        </authorList>
    </citation>
    <scope>NUCLEOTIDE SEQUENCE [LARGE SCALE GENOMIC DNA]</scope>
    <source>
        <strain evidence="1">Mv_BB_P_19951000_S68D</strain>
    </source>
</reference>
<accession>A0A552HWL4</accession>
<sequence length="79" mass="8958">MTTLLYYILKSRFWQRIVMTSPLNLGEEGDASCVNLSLSTKNPPKQSYPLSWTKGDHRTRTILADDCQKAITNTLSHNS</sequence>
<evidence type="ECO:0000313" key="2">
    <source>
        <dbReference type="Proteomes" id="UP000320674"/>
    </source>
</evidence>
<comment type="caution">
    <text evidence="1">The sequence shown here is derived from an EMBL/GenBank/DDBJ whole genome shotgun (WGS) entry which is preliminary data.</text>
</comment>
<name>A0A552HWL4_MICVR</name>